<dbReference type="Pfam" id="PF01061">
    <property type="entry name" value="ABC2_membrane"/>
    <property type="match status" value="2"/>
</dbReference>
<feature type="transmembrane region" description="Helical" evidence="8">
    <location>
        <begin position="1154"/>
        <end position="1181"/>
    </location>
</feature>
<evidence type="ECO:0000256" key="5">
    <source>
        <dbReference type="ARBA" id="ARBA00022840"/>
    </source>
</evidence>
<keyword evidence="11" id="KW-1185">Reference proteome</keyword>
<evidence type="ECO:0000256" key="7">
    <source>
        <dbReference type="ARBA" id="ARBA00023136"/>
    </source>
</evidence>
<keyword evidence="2" id="KW-0813">Transport</keyword>
<dbReference type="PROSITE" id="PS00211">
    <property type="entry name" value="ABC_TRANSPORTER_1"/>
    <property type="match status" value="2"/>
</dbReference>
<feature type="transmembrane region" description="Helical" evidence="8">
    <location>
        <begin position="496"/>
        <end position="516"/>
    </location>
</feature>
<feature type="domain" description="ABC transporter" evidence="9">
    <location>
        <begin position="714"/>
        <end position="968"/>
    </location>
</feature>
<dbReference type="SMART" id="SM00382">
    <property type="entry name" value="AAA"/>
    <property type="match status" value="2"/>
</dbReference>
<dbReference type="InterPro" id="IPR043926">
    <property type="entry name" value="ABCG_dom"/>
</dbReference>
<feature type="transmembrane region" description="Helical" evidence="8">
    <location>
        <begin position="1114"/>
        <end position="1133"/>
    </location>
</feature>
<keyword evidence="7 8" id="KW-0472">Membrane</keyword>
<protein>
    <recommendedName>
        <fullName evidence="9">ABC transporter domain-containing protein</fullName>
    </recommendedName>
</protein>
<keyword evidence="6 8" id="KW-1133">Transmembrane helix</keyword>
<dbReference type="InterPro" id="IPR027417">
    <property type="entry name" value="P-loop_NTPase"/>
</dbReference>
<dbReference type="Pfam" id="PF19055">
    <property type="entry name" value="ABC2_membrane_7"/>
    <property type="match status" value="1"/>
</dbReference>
<feature type="transmembrane region" description="Helical" evidence="8">
    <location>
        <begin position="528"/>
        <end position="550"/>
    </location>
</feature>
<evidence type="ECO:0000256" key="2">
    <source>
        <dbReference type="ARBA" id="ARBA00022448"/>
    </source>
</evidence>
<comment type="subcellular location">
    <subcellularLocation>
        <location evidence="1">Membrane</location>
        <topology evidence="1">Multi-pass membrane protein</topology>
    </subcellularLocation>
</comment>
<feature type="transmembrane region" description="Helical" evidence="8">
    <location>
        <begin position="1312"/>
        <end position="1334"/>
    </location>
</feature>
<evidence type="ECO:0000256" key="4">
    <source>
        <dbReference type="ARBA" id="ARBA00022741"/>
    </source>
</evidence>
<dbReference type="EMBL" id="JAFCIX010000332">
    <property type="protein sequence ID" value="KAH6594540.1"/>
    <property type="molecule type" value="Genomic_DNA"/>
</dbReference>
<dbReference type="Pfam" id="PF00005">
    <property type="entry name" value="ABC_tran"/>
    <property type="match status" value="2"/>
</dbReference>
<evidence type="ECO:0000256" key="1">
    <source>
        <dbReference type="ARBA" id="ARBA00004141"/>
    </source>
</evidence>
<evidence type="ECO:0000256" key="3">
    <source>
        <dbReference type="ARBA" id="ARBA00022692"/>
    </source>
</evidence>
<sequence length="1454" mass="160542">MATFKSVQPLSVTATAVGVAISTPNSISNILARLPPPAPFSALSNVSFDVVPGQVIAIMGSSGSGKTTLMQLLAGRIQNAKFTGNILFNGQSPQQFYSNGSVGYVQQNDQLMPYLTVHETLRYCAELRFPASVPHAEKLELVDQVILELGLKECADTIIGDDWRKGISGGEKRRVSVACQLLLNPSVLFMDEPTTGLDAFTSFNLIETLVNLSRAGRTIFITIHQPRSDIFKLFDSIILLAKGRAIYAGQGGQRMLDYFGKLGHPSPVHVNPADFLIDMCSVDTRNSDDEKRTMATVNRLIDEWDSLVIEKKHTAFAFTPQNHVSGKDDPPRDVGRVGDQCQSQHYAPTTDLAASENHTNTAVIHVQMKPKKTLNQSLGYQKKQRPGAGGLSQCMILTRRAWTNLLRDNLSLWGSLLETVFVALIFGAIFFQLQDNLSGVLSRRGAVYISASIQTYLMLIFVIYKLTNDMKVLDRERSDHMYSVVPYVFGQFFSQLPFNLLFPFIYSVIMYFMMGLRTDSLALHFGRFAIANILGHLVIVAYSLFCVSIARDFATASLIGNAMFTFFSFSTGYFVQLEAIPVYIRWISKISFLTYQFRMMASNEFSDNVYACADVGKPCNGNDILKTLAISVNDFSDPVIALCTIFFVFMVASIAVLLAVKVEMGKHAGVVKSSIKVSLEKHSIVDSERGGPAENGNAHPGHQNQSVNVRIEGLRLELVTRSVLPTAPATRKVLLDDITAEFKENALTIIMGGSGTGKSTLLSVLTARRLRVSTLSKVVQTGKVLFNGNVESDPALISSVCSFVQQSDAHLLPALTCRETLYYGALLRLPPDWTKEQKKERAEEILMLLGLSHCANTVVGNELVKGLSGGEKRRLSIGVQILTNPNVLLIDEPTSGLDAFTAHHIMVTLKKLAQLGRTIICSIHQPRSDIFAMFDSVVLLARGGRVAYSGPARQIIPYFANLGHLLPELTNPADFVLDLSSIDLRNLEAERTTRARVDLLVTVWRDHSANGSVGVDDPPSVDTNNDSNGHMTLYPETPPHTATSRSTFKIQPRLPTRFSTAFPILVIRSLVNTQRQPLIMIARILQVLFLGLIQAMYVPQQPRTQTSVQNRLGVIQQTVSILFIGLLNCVAIFPSERDLMYREYADGAYTLAPFFLAYNFIEIPLEIISAVLFTVFAMVVVGLNTTFMTFMCMVFVVFCFVNIGESVGIGFCSVVDHVGFSVSLTNSVLGIFVVMSGILSSNMPIVLDRLNYMSPIPYLTRLLTINEFDHTTVFSCTQDEIASNTCLYHTGADVLALLSGSVDVMPFEGGRFAYYALIGGALTVMYRVIAYAILQWKQEKPFRLTILVDTHPFSVDHCILCDQQLLSTSIAHLVVECEQVTGHRIQSGLVPAIRKSRLRLLGRSTRSGCGECIYLAPRWSLKWRSRSGSVVGWTGLWSMNLWGRGMIIGCWQHG</sequence>
<evidence type="ECO:0000259" key="9">
    <source>
        <dbReference type="PROSITE" id="PS50893"/>
    </source>
</evidence>
<evidence type="ECO:0000256" key="6">
    <source>
        <dbReference type="ARBA" id="ARBA00022989"/>
    </source>
</evidence>
<organism evidence="10 11">
    <name type="scientific">Batrachochytrium salamandrivorans</name>
    <dbReference type="NCBI Taxonomy" id="1357716"/>
    <lineage>
        <taxon>Eukaryota</taxon>
        <taxon>Fungi</taxon>
        <taxon>Fungi incertae sedis</taxon>
        <taxon>Chytridiomycota</taxon>
        <taxon>Chytridiomycota incertae sedis</taxon>
        <taxon>Chytridiomycetes</taxon>
        <taxon>Rhizophydiales</taxon>
        <taxon>Rhizophydiales incertae sedis</taxon>
        <taxon>Batrachochytrium</taxon>
    </lineage>
</organism>
<comment type="caution">
    <text evidence="10">The sequence shown here is derived from an EMBL/GenBank/DDBJ whole genome shotgun (WGS) entry which is preliminary data.</text>
</comment>
<proteinExistence type="predicted"/>
<dbReference type="Proteomes" id="UP001648503">
    <property type="component" value="Unassembled WGS sequence"/>
</dbReference>
<dbReference type="Gene3D" id="3.40.50.300">
    <property type="entry name" value="P-loop containing nucleotide triphosphate hydrolases"/>
    <property type="match status" value="2"/>
</dbReference>
<keyword evidence="5" id="KW-0067">ATP-binding</keyword>
<keyword evidence="3 8" id="KW-0812">Transmembrane</keyword>
<dbReference type="InterPro" id="IPR017871">
    <property type="entry name" value="ABC_transporter-like_CS"/>
</dbReference>
<feature type="transmembrane region" description="Helical" evidence="8">
    <location>
        <begin position="556"/>
        <end position="575"/>
    </location>
</feature>
<feature type="transmembrane region" description="Helical" evidence="8">
    <location>
        <begin position="1078"/>
        <end position="1098"/>
    </location>
</feature>
<reference evidence="10 11" key="1">
    <citation type="submission" date="2021-02" db="EMBL/GenBank/DDBJ databases">
        <title>Variation within the Batrachochytrium salamandrivorans European outbreak.</title>
        <authorList>
            <person name="Kelly M."/>
            <person name="Pasmans F."/>
            <person name="Shea T.P."/>
            <person name="Munoz J.F."/>
            <person name="Carranza S."/>
            <person name="Cuomo C.A."/>
            <person name="Martel A."/>
        </authorList>
    </citation>
    <scope>NUCLEOTIDE SEQUENCE [LARGE SCALE GENOMIC DNA]</scope>
    <source>
        <strain evidence="10 11">AMFP18/2</strain>
    </source>
</reference>
<dbReference type="InterPro" id="IPR050352">
    <property type="entry name" value="ABCG_transporters"/>
</dbReference>
<feature type="transmembrane region" description="Helical" evidence="8">
    <location>
        <begin position="1187"/>
        <end position="1215"/>
    </location>
</feature>
<evidence type="ECO:0000313" key="10">
    <source>
        <dbReference type="EMBL" id="KAH6594540.1"/>
    </source>
</evidence>
<feature type="transmembrane region" description="Helical" evidence="8">
    <location>
        <begin position="1227"/>
        <end position="1247"/>
    </location>
</feature>
<dbReference type="InterPro" id="IPR003439">
    <property type="entry name" value="ABC_transporter-like_ATP-bd"/>
</dbReference>
<evidence type="ECO:0000313" key="11">
    <source>
        <dbReference type="Proteomes" id="UP001648503"/>
    </source>
</evidence>
<keyword evidence="4" id="KW-0547">Nucleotide-binding</keyword>
<evidence type="ECO:0000256" key="8">
    <source>
        <dbReference type="SAM" id="Phobius"/>
    </source>
</evidence>
<dbReference type="PANTHER" id="PTHR48041">
    <property type="entry name" value="ABC TRANSPORTER G FAMILY MEMBER 28"/>
    <property type="match status" value="1"/>
</dbReference>
<dbReference type="InterPro" id="IPR013525">
    <property type="entry name" value="ABC2_TM"/>
</dbReference>
<dbReference type="InterPro" id="IPR003593">
    <property type="entry name" value="AAA+_ATPase"/>
</dbReference>
<feature type="transmembrane region" description="Helical" evidence="8">
    <location>
        <begin position="639"/>
        <end position="660"/>
    </location>
</feature>
<dbReference type="PANTHER" id="PTHR48041:SF119">
    <property type="entry name" value="ROA1P"/>
    <property type="match status" value="1"/>
</dbReference>
<feature type="transmembrane region" description="Helical" evidence="8">
    <location>
        <begin position="445"/>
        <end position="464"/>
    </location>
</feature>
<gene>
    <name evidence="10" type="ORF">BASA50_006490</name>
</gene>
<dbReference type="PROSITE" id="PS50893">
    <property type="entry name" value="ABC_TRANSPORTER_2"/>
    <property type="match status" value="2"/>
</dbReference>
<accession>A0ABQ8F9K7</accession>
<dbReference type="SUPFAM" id="SSF52540">
    <property type="entry name" value="P-loop containing nucleoside triphosphate hydrolases"/>
    <property type="match status" value="2"/>
</dbReference>
<name>A0ABQ8F9K7_9FUNG</name>
<feature type="domain" description="ABC transporter" evidence="9">
    <location>
        <begin position="25"/>
        <end position="267"/>
    </location>
</feature>
<feature type="transmembrane region" description="Helical" evidence="8">
    <location>
        <begin position="410"/>
        <end position="433"/>
    </location>
</feature>